<dbReference type="SUPFAM" id="SSF50405">
    <property type="entry name" value="Actin-crosslinking proteins"/>
    <property type="match status" value="3"/>
</dbReference>
<evidence type="ECO:0000313" key="5">
    <source>
        <dbReference type="Proteomes" id="UP000295252"/>
    </source>
</evidence>
<evidence type="ECO:0000256" key="1">
    <source>
        <dbReference type="SAM" id="MobiDB-lite"/>
    </source>
</evidence>
<gene>
    <name evidence="4" type="ORF">GSCOC_T00039502001</name>
</gene>
<dbReference type="FunFam" id="2.80.10.50:FF:000067">
    <property type="entry name" value="BnaC05g19630D protein"/>
    <property type="match status" value="3"/>
</dbReference>
<dbReference type="Proteomes" id="UP000295252">
    <property type="component" value="Chromosome IX"/>
</dbReference>
<dbReference type="AlphaFoldDB" id="A0A068U227"/>
<dbReference type="InterPro" id="IPR007679">
    <property type="entry name" value="DUF569"/>
</dbReference>
<proteinExistence type="predicted"/>
<sequence length="712" mass="79520">MEFFNNAKAVRLKSHLDKYLLADDDEQTVRQSRNGSSKKARWAVELVEGNPHLIRLQSCFGGYLIASDEPLLLGVTGKKVIQGIPESKKDPCIEWEPIKEGYKVKLRTKSGKFLRANGAAPPFRNTITHDIPHRTATQDWVLWEVDVVEISIVEFEHLQSCESSPLSSFAWSPDEFSDSFTPSVPSSAAVSPNYQAAISSDTHWPSVASNTSGFASCRQGGMGFFDKAKAVRLQSHLGKYLVADDDEETVRQSRNGSSSKARWTVEYVEGKSNVIRLKSCHGLYLTATEEAFLLGATGRKVRQTLPAKKMNSSIEWEPIKEGLYVKLRTSEGKFLRGNGGPPPWRNSVTHDIPHRTATQDWVLWGVDIVDITLSDTASLSSSLSASSTFSSLQDGYSPSPDRDSPMAYLSRMNGSAFIKQAENGNASVKPSPGMEFFRKAKSVRLRSHHQKYLIAERDEETVIQDRSGTSKHAKWTVELVEGVDNLVRLKSCCGKYLTAIDDQFLLGMTGQKVVQSLPRKLDSKVEWEPIREGFQVRLKTRYGNYLRANGGLPPWRNSVTHDIPHIHQDWILWEVDTIEIRPPSPKKVERSESLDEDLSSSSFQLRTPSQHESCDSFGGSPVKYEGRVIHYHVADDDGNVDDGIEGHSFNFKGQNVEELTQKLEEETELTNITVCSKNKINGKLYPLRLGLPPNNATMHVVVVPSTSRVELS</sequence>
<dbReference type="InterPro" id="IPR054726">
    <property type="entry name" value="Ubiq_DUF569-assoc"/>
</dbReference>
<dbReference type="Gene3D" id="2.80.10.50">
    <property type="match status" value="3"/>
</dbReference>
<dbReference type="STRING" id="49390.A0A068U227"/>
<dbReference type="PANTHER" id="PTHR31205:SF89">
    <property type="entry name" value="DUF569 DOMAIN-CONTAINING PROTEIN"/>
    <property type="match status" value="1"/>
</dbReference>
<organism evidence="4 5">
    <name type="scientific">Coffea canephora</name>
    <name type="common">Robusta coffee</name>
    <dbReference type="NCBI Taxonomy" id="49390"/>
    <lineage>
        <taxon>Eukaryota</taxon>
        <taxon>Viridiplantae</taxon>
        <taxon>Streptophyta</taxon>
        <taxon>Embryophyta</taxon>
        <taxon>Tracheophyta</taxon>
        <taxon>Spermatophyta</taxon>
        <taxon>Magnoliopsida</taxon>
        <taxon>eudicotyledons</taxon>
        <taxon>Gunneridae</taxon>
        <taxon>Pentapetalae</taxon>
        <taxon>asterids</taxon>
        <taxon>lamiids</taxon>
        <taxon>Gentianales</taxon>
        <taxon>Rubiaceae</taxon>
        <taxon>Ixoroideae</taxon>
        <taxon>Gardenieae complex</taxon>
        <taxon>Bertiereae - Coffeeae clade</taxon>
        <taxon>Coffeeae</taxon>
        <taxon>Coffea</taxon>
    </lineage>
</organism>
<feature type="region of interest" description="Disordered" evidence="1">
    <location>
        <begin position="584"/>
        <end position="617"/>
    </location>
</feature>
<dbReference type="InParanoid" id="A0A068U227"/>
<feature type="domain" description="DUF569" evidence="2">
    <location>
        <begin position="1"/>
        <end position="143"/>
    </location>
</feature>
<protein>
    <recommendedName>
        <fullName evidence="6">DUF569 domain-containing protein</fullName>
    </recommendedName>
</protein>
<evidence type="ECO:0000313" key="4">
    <source>
        <dbReference type="EMBL" id="CDP02184.1"/>
    </source>
</evidence>
<evidence type="ECO:0008006" key="6">
    <source>
        <dbReference type="Google" id="ProtNLM"/>
    </source>
</evidence>
<feature type="domain" description="DUF569" evidence="2">
    <location>
        <begin position="434"/>
        <end position="573"/>
    </location>
</feature>
<dbReference type="Pfam" id="PF22932">
    <property type="entry name" value="Ubiq_DUF_assoc"/>
    <property type="match status" value="1"/>
</dbReference>
<dbReference type="EMBL" id="HG739092">
    <property type="protein sequence ID" value="CDP02184.1"/>
    <property type="molecule type" value="Genomic_DNA"/>
</dbReference>
<feature type="domain" description="DUF569" evidence="2">
    <location>
        <begin position="222"/>
        <end position="364"/>
    </location>
</feature>
<keyword evidence="5" id="KW-1185">Reference proteome</keyword>
<dbReference type="Pfam" id="PF04601">
    <property type="entry name" value="DUF569"/>
    <property type="match status" value="3"/>
</dbReference>
<dbReference type="PANTHER" id="PTHR31205">
    <property type="entry name" value="ACTIN CROSS-LINKING PROTEIN (DUF569)"/>
    <property type="match status" value="1"/>
</dbReference>
<name>A0A068U227_COFCA</name>
<dbReference type="InterPro" id="IPR008999">
    <property type="entry name" value="Actin-crosslinking"/>
</dbReference>
<feature type="domain" description="DUF569" evidence="3">
    <location>
        <begin position="626"/>
        <end position="703"/>
    </location>
</feature>
<dbReference type="PhylomeDB" id="A0A068U227"/>
<dbReference type="OMA" id="EWEPMKD"/>
<evidence type="ECO:0000259" key="3">
    <source>
        <dbReference type="Pfam" id="PF22932"/>
    </source>
</evidence>
<accession>A0A068U227</accession>
<dbReference type="Gramene" id="CDP02184">
    <property type="protein sequence ID" value="CDP02184"/>
    <property type="gene ID" value="GSCOC_T00039502001"/>
</dbReference>
<dbReference type="OrthoDB" id="2432302at2759"/>
<reference evidence="5" key="1">
    <citation type="journal article" date="2014" name="Science">
        <title>The coffee genome provides insight into the convergent evolution of caffeine biosynthesis.</title>
        <authorList>
            <person name="Denoeud F."/>
            <person name="Carretero-Paulet L."/>
            <person name="Dereeper A."/>
            <person name="Droc G."/>
            <person name="Guyot R."/>
            <person name="Pietrella M."/>
            <person name="Zheng C."/>
            <person name="Alberti A."/>
            <person name="Anthony F."/>
            <person name="Aprea G."/>
            <person name="Aury J.M."/>
            <person name="Bento P."/>
            <person name="Bernard M."/>
            <person name="Bocs S."/>
            <person name="Campa C."/>
            <person name="Cenci A."/>
            <person name="Combes M.C."/>
            <person name="Crouzillat D."/>
            <person name="Da Silva C."/>
            <person name="Daddiego L."/>
            <person name="De Bellis F."/>
            <person name="Dussert S."/>
            <person name="Garsmeur O."/>
            <person name="Gayraud T."/>
            <person name="Guignon V."/>
            <person name="Jahn K."/>
            <person name="Jamilloux V."/>
            <person name="Joet T."/>
            <person name="Labadie K."/>
            <person name="Lan T."/>
            <person name="Leclercq J."/>
            <person name="Lepelley M."/>
            <person name="Leroy T."/>
            <person name="Li L.T."/>
            <person name="Librado P."/>
            <person name="Lopez L."/>
            <person name="Munoz A."/>
            <person name="Noel B."/>
            <person name="Pallavicini A."/>
            <person name="Perrotta G."/>
            <person name="Poncet V."/>
            <person name="Pot D."/>
            <person name="Priyono X."/>
            <person name="Rigoreau M."/>
            <person name="Rouard M."/>
            <person name="Rozas J."/>
            <person name="Tranchant-Dubreuil C."/>
            <person name="VanBuren R."/>
            <person name="Zhang Q."/>
            <person name="Andrade A.C."/>
            <person name="Argout X."/>
            <person name="Bertrand B."/>
            <person name="de Kochko A."/>
            <person name="Graziosi G."/>
            <person name="Henry R.J."/>
            <person name="Jayarama X."/>
            <person name="Ming R."/>
            <person name="Nagai C."/>
            <person name="Rounsley S."/>
            <person name="Sankoff D."/>
            <person name="Giuliano G."/>
            <person name="Albert V.A."/>
            <person name="Wincker P."/>
            <person name="Lashermes P."/>
        </authorList>
    </citation>
    <scope>NUCLEOTIDE SEQUENCE [LARGE SCALE GENOMIC DNA]</scope>
    <source>
        <strain evidence="5">cv. DH200-94</strain>
    </source>
</reference>
<dbReference type="CDD" id="cd23340">
    <property type="entry name" value="beta-trefoil_FSCN_ACP-like"/>
    <property type="match status" value="3"/>
</dbReference>
<evidence type="ECO:0000259" key="2">
    <source>
        <dbReference type="Pfam" id="PF04601"/>
    </source>
</evidence>